<keyword evidence="7 12" id="KW-1133">Transmembrane helix</keyword>
<comment type="similarity">
    <text evidence="2">Belongs to the binding-protein-dependent transport system permease family. HisMQ subfamily.</text>
</comment>
<gene>
    <name evidence="14" type="ORF">HRI96_09855</name>
</gene>
<dbReference type="InterPro" id="IPR010065">
    <property type="entry name" value="AA_ABC_transptr_permease_3TM"/>
</dbReference>
<dbReference type="CDD" id="cd06261">
    <property type="entry name" value="TM_PBP2"/>
    <property type="match status" value="1"/>
</dbReference>
<comment type="function">
    <text evidence="9">Part of the ABC transporter complex GltIJKL involved in glutamate and aspartate uptake. Probably responsible for the translocation of the substrate across the membrane.</text>
</comment>
<protein>
    <recommendedName>
        <fullName evidence="11">Glutamate/aspartate import permease protein GltK</fullName>
    </recommendedName>
</protein>
<keyword evidence="3 12" id="KW-0813">Transport</keyword>
<feature type="transmembrane region" description="Helical" evidence="12">
    <location>
        <begin position="20"/>
        <end position="41"/>
    </location>
</feature>
<evidence type="ECO:0000256" key="2">
    <source>
        <dbReference type="ARBA" id="ARBA00010072"/>
    </source>
</evidence>
<dbReference type="PROSITE" id="PS50928">
    <property type="entry name" value="ABC_TM1"/>
    <property type="match status" value="1"/>
</dbReference>
<evidence type="ECO:0000256" key="6">
    <source>
        <dbReference type="ARBA" id="ARBA00022970"/>
    </source>
</evidence>
<evidence type="ECO:0000313" key="15">
    <source>
        <dbReference type="Proteomes" id="UP000671995"/>
    </source>
</evidence>
<name>A0A975F0P7_9SPIR</name>
<evidence type="ECO:0000256" key="4">
    <source>
        <dbReference type="ARBA" id="ARBA00022475"/>
    </source>
</evidence>
<dbReference type="NCBIfam" id="TIGR01726">
    <property type="entry name" value="HEQRo_perm_3TM"/>
    <property type="match status" value="1"/>
</dbReference>
<accession>A0A975F0P7</accession>
<dbReference type="PANTHER" id="PTHR30614">
    <property type="entry name" value="MEMBRANE COMPONENT OF AMINO ACID ABC TRANSPORTER"/>
    <property type="match status" value="1"/>
</dbReference>
<dbReference type="GO" id="GO:0022857">
    <property type="term" value="F:transmembrane transporter activity"/>
    <property type="evidence" value="ECO:0007669"/>
    <property type="project" value="InterPro"/>
</dbReference>
<dbReference type="EMBL" id="CP054257">
    <property type="protein sequence ID" value="QTQ12470.1"/>
    <property type="molecule type" value="Genomic_DNA"/>
</dbReference>
<keyword evidence="4" id="KW-1003">Cell membrane</keyword>
<dbReference type="FunFam" id="1.10.3720.10:FF:000006">
    <property type="entry name" value="Glutamate/aspartate ABC transporter, permease protein GltK"/>
    <property type="match status" value="1"/>
</dbReference>
<comment type="subunit">
    <text evidence="10">The complex is composed of two ATP-binding proteins (GltL), two transmembrane proteins (GltJ and GltK) and a solute-binding protein (GltI).</text>
</comment>
<reference evidence="14" key="1">
    <citation type="submission" date="2020-05" db="EMBL/GenBank/DDBJ databases">
        <authorList>
            <person name="Zeng H."/>
            <person name="Chan Y.K."/>
            <person name="Watt R.M."/>
        </authorList>
    </citation>
    <scope>NUCLEOTIDE SEQUENCE</scope>
    <source>
        <strain evidence="14">ATCC 700773</strain>
    </source>
</reference>
<comment type="subcellular location">
    <subcellularLocation>
        <location evidence="1">Cell inner membrane</location>
        <topology evidence="1">Multi-pass membrane protein</topology>
    </subcellularLocation>
    <subcellularLocation>
        <location evidence="12">Cell membrane</location>
        <topology evidence="12">Multi-pass membrane protein</topology>
    </subcellularLocation>
</comment>
<dbReference type="RefSeq" id="WP_210117182.1">
    <property type="nucleotide sequence ID" value="NZ_CP054257.1"/>
</dbReference>
<keyword evidence="6" id="KW-0029">Amino-acid transport</keyword>
<dbReference type="AlphaFoldDB" id="A0A975F0P7"/>
<proteinExistence type="inferred from homology"/>
<evidence type="ECO:0000256" key="3">
    <source>
        <dbReference type="ARBA" id="ARBA00022448"/>
    </source>
</evidence>
<evidence type="ECO:0000256" key="12">
    <source>
        <dbReference type="RuleBase" id="RU363032"/>
    </source>
</evidence>
<dbReference type="InterPro" id="IPR035906">
    <property type="entry name" value="MetI-like_sf"/>
</dbReference>
<evidence type="ECO:0000256" key="8">
    <source>
        <dbReference type="ARBA" id="ARBA00023136"/>
    </source>
</evidence>
<evidence type="ECO:0000256" key="7">
    <source>
        <dbReference type="ARBA" id="ARBA00022989"/>
    </source>
</evidence>
<dbReference type="Pfam" id="PF00528">
    <property type="entry name" value="BPD_transp_1"/>
    <property type="match status" value="1"/>
</dbReference>
<keyword evidence="5 12" id="KW-0812">Transmembrane</keyword>
<dbReference type="GO" id="GO:0006865">
    <property type="term" value="P:amino acid transport"/>
    <property type="evidence" value="ECO:0007669"/>
    <property type="project" value="UniProtKB-KW"/>
</dbReference>
<evidence type="ECO:0000256" key="1">
    <source>
        <dbReference type="ARBA" id="ARBA00004429"/>
    </source>
</evidence>
<dbReference type="InterPro" id="IPR000515">
    <property type="entry name" value="MetI-like"/>
</dbReference>
<evidence type="ECO:0000256" key="10">
    <source>
        <dbReference type="ARBA" id="ARBA00062718"/>
    </source>
</evidence>
<organism evidence="14 15">
    <name type="scientific">Treponema parvum</name>
    <dbReference type="NCBI Taxonomy" id="138851"/>
    <lineage>
        <taxon>Bacteria</taxon>
        <taxon>Pseudomonadati</taxon>
        <taxon>Spirochaetota</taxon>
        <taxon>Spirochaetia</taxon>
        <taxon>Spirochaetales</taxon>
        <taxon>Treponemataceae</taxon>
        <taxon>Treponema</taxon>
    </lineage>
</organism>
<reference evidence="14" key="2">
    <citation type="journal article" date="2021" name="Microbiol. Resour. Announc.">
        <title>Complete Genome Sequences of Three Human Oral Treponema parvum Isolates.</title>
        <authorList>
            <person name="Zeng H."/>
            <person name="Watt R.M."/>
        </authorList>
    </citation>
    <scope>NUCLEOTIDE SEQUENCE</scope>
    <source>
        <strain evidence="14">ATCC 700773</strain>
    </source>
</reference>
<evidence type="ECO:0000259" key="13">
    <source>
        <dbReference type="PROSITE" id="PS50928"/>
    </source>
</evidence>
<dbReference type="InterPro" id="IPR043429">
    <property type="entry name" value="ArtM/GltK/GlnP/TcyL/YhdX-like"/>
</dbReference>
<evidence type="ECO:0000256" key="9">
    <source>
        <dbReference type="ARBA" id="ARBA00060298"/>
    </source>
</evidence>
<sequence>MKFLKDIIGWIPSLLDGAKITISLTLIAVCAGLVLALFLALGKMSKIKWLNKICSGYIFFFRGTPLLMQLYFVYYGLPQLSPVFTINNRFFAAFIAFALNSAAYTAEIIRAAIQSIDKGQFEASHALGMSYAQTMKLVIVPQSIRRLIPPVGNEFIMVLKDASLVSIIALADITKVTRSISSSTASALVYIPAMILYLIITAVFSFVFGSLEKKYSVYENT</sequence>
<feature type="transmembrane region" description="Helical" evidence="12">
    <location>
        <begin position="89"/>
        <end position="109"/>
    </location>
</feature>
<dbReference type="Gene3D" id="1.10.3720.10">
    <property type="entry name" value="MetI-like"/>
    <property type="match status" value="1"/>
</dbReference>
<dbReference type="Proteomes" id="UP000671995">
    <property type="component" value="Chromosome"/>
</dbReference>
<dbReference type="GO" id="GO:0043190">
    <property type="term" value="C:ATP-binding cassette (ABC) transporter complex"/>
    <property type="evidence" value="ECO:0007669"/>
    <property type="project" value="InterPro"/>
</dbReference>
<feature type="transmembrane region" description="Helical" evidence="12">
    <location>
        <begin position="187"/>
        <end position="208"/>
    </location>
</feature>
<evidence type="ECO:0000256" key="5">
    <source>
        <dbReference type="ARBA" id="ARBA00022692"/>
    </source>
</evidence>
<dbReference type="SUPFAM" id="SSF161098">
    <property type="entry name" value="MetI-like"/>
    <property type="match status" value="1"/>
</dbReference>
<evidence type="ECO:0000313" key="14">
    <source>
        <dbReference type="EMBL" id="QTQ12470.1"/>
    </source>
</evidence>
<evidence type="ECO:0000256" key="11">
    <source>
        <dbReference type="ARBA" id="ARBA00073645"/>
    </source>
</evidence>
<feature type="domain" description="ABC transmembrane type-1" evidence="13">
    <location>
        <begin position="18"/>
        <end position="208"/>
    </location>
</feature>
<keyword evidence="8 12" id="KW-0472">Membrane</keyword>
<dbReference type="PANTHER" id="PTHR30614:SF0">
    <property type="entry name" value="L-CYSTINE TRANSPORT SYSTEM PERMEASE PROTEIN TCYL"/>
    <property type="match status" value="1"/>
</dbReference>
<feature type="transmembrane region" description="Helical" evidence="12">
    <location>
        <begin position="53"/>
        <end position="77"/>
    </location>
</feature>